<feature type="region of interest" description="Disordered" evidence="10">
    <location>
        <begin position="2696"/>
        <end position="2726"/>
    </location>
</feature>
<feature type="region of interest" description="Disordered" evidence="10">
    <location>
        <begin position="2286"/>
        <end position="2312"/>
    </location>
</feature>
<dbReference type="InterPro" id="IPR019453">
    <property type="entry name" value="VPS39/TGFA1_Znf"/>
</dbReference>
<feature type="domain" description="ABC transporter" evidence="14">
    <location>
        <begin position="1120"/>
        <end position="1359"/>
    </location>
</feature>
<dbReference type="PROSITE" id="PS50219">
    <property type="entry name" value="CNH"/>
    <property type="match status" value="1"/>
</dbReference>
<keyword evidence="5" id="KW-0547">Nucleotide-binding</keyword>
<dbReference type="PANTHER" id="PTHR43394:SF1">
    <property type="entry name" value="ATP-BINDING CASSETTE SUB-FAMILY B MEMBER 10, MITOCHONDRIAL"/>
    <property type="match status" value="1"/>
</dbReference>
<proteinExistence type="inferred from homology"/>
<comment type="subcellular location">
    <subcellularLocation>
        <location evidence="1">Membrane</location>
        <topology evidence="1">Multi-pass membrane protein</topology>
    </subcellularLocation>
</comment>
<dbReference type="FunFam" id="3.40.50.300:FF:000913">
    <property type="entry name" value="ABC multidrug transporter SitT"/>
    <property type="match status" value="1"/>
</dbReference>
<dbReference type="Pfam" id="PF00780">
    <property type="entry name" value="CNH"/>
    <property type="match status" value="1"/>
</dbReference>
<feature type="transmembrane region" description="Helical" evidence="11">
    <location>
        <begin position="816"/>
        <end position="843"/>
    </location>
</feature>
<feature type="domain" description="ABC transmembrane type-1" evidence="15">
    <location>
        <begin position="774"/>
        <end position="1062"/>
    </location>
</feature>
<dbReference type="InterPro" id="IPR039421">
    <property type="entry name" value="Type_1_exporter"/>
</dbReference>
<dbReference type="Pfam" id="PF03105">
    <property type="entry name" value="SPX"/>
    <property type="match status" value="2"/>
</dbReference>
<dbReference type="Pfam" id="PF23556">
    <property type="entry name" value="TPR_Vps41"/>
    <property type="match status" value="1"/>
</dbReference>
<dbReference type="InterPro" id="IPR001180">
    <property type="entry name" value="CNH_dom"/>
</dbReference>
<feature type="domain" description="CNH" evidence="13">
    <location>
        <begin position="2253"/>
        <end position="2580"/>
    </location>
</feature>
<evidence type="ECO:0000313" key="17">
    <source>
        <dbReference type="EMBL" id="GFP57185.1"/>
    </source>
</evidence>
<feature type="region of interest" description="Disordered" evidence="10">
    <location>
        <begin position="2744"/>
        <end position="2773"/>
    </location>
</feature>
<feature type="transmembrane region" description="Helical" evidence="11">
    <location>
        <begin position="221"/>
        <end position="241"/>
    </location>
</feature>
<evidence type="ECO:0000256" key="6">
    <source>
        <dbReference type="ARBA" id="ARBA00022840"/>
    </source>
</evidence>
<dbReference type="Pfam" id="PF03600">
    <property type="entry name" value="CitMHS"/>
    <property type="match status" value="1"/>
</dbReference>
<feature type="compositionally biased region" description="Basic and acidic residues" evidence="10">
    <location>
        <begin position="2752"/>
        <end position="2773"/>
    </location>
</feature>
<feature type="transmembrane region" description="Helical" evidence="11">
    <location>
        <begin position="1977"/>
        <end position="2003"/>
    </location>
</feature>
<comment type="similarity">
    <text evidence="2">Belongs to the ABC transporter superfamily. ABCB family. Multidrug resistance exporter (TC 3.A.1.201) subfamily.</text>
</comment>
<dbReference type="InterPro" id="IPR017871">
    <property type="entry name" value="ABC_transporter-like_CS"/>
</dbReference>
<dbReference type="Pfam" id="PF00664">
    <property type="entry name" value="ABC_membrane"/>
    <property type="match status" value="2"/>
</dbReference>
<dbReference type="PROSITE" id="PS51382">
    <property type="entry name" value="SPX"/>
    <property type="match status" value="1"/>
</dbReference>
<dbReference type="PANTHER" id="PTHR43394">
    <property type="entry name" value="ATP-DEPENDENT PERMEASE MDL1, MITOCHONDRIAL"/>
    <property type="match status" value="1"/>
</dbReference>
<dbReference type="GO" id="GO:0005085">
    <property type="term" value="F:guanyl-nucleotide exchange factor activity"/>
    <property type="evidence" value="ECO:0007669"/>
    <property type="project" value="InterPro"/>
</dbReference>
<dbReference type="GO" id="GO:0005743">
    <property type="term" value="C:mitochondrial inner membrane"/>
    <property type="evidence" value="ECO:0007669"/>
    <property type="project" value="TreeGrafter"/>
</dbReference>
<dbReference type="Proteomes" id="UP000517252">
    <property type="component" value="Unassembled WGS sequence"/>
</dbReference>
<dbReference type="SUPFAM" id="SSF52540">
    <property type="entry name" value="P-loop containing nucleoside triphosphate hydrolases"/>
    <property type="match status" value="2"/>
</dbReference>
<dbReference type="Pfam" id="PF10367">
    <property type="entry name" value="zf-Vps39_C"/>
    <property type="match status" value="1"/>
</dbReference>
<feature type="region of interest" description="Disordered" evidence="10">
    <location>
        <begin position="1"/>
        <end position="32"/>
    </location>
</feature>
<dbReference type="InterPro" id="IPR004331">
    <property type="entry name" value="SPX_dom"/>
</dbReference>
<keyword evidence="6" id="KW-0067">ATP-binding</keyword>
<feature type="compositionally biased region" description="Polar residues" evidence="10">
    <location>
        <begin position="2287"/>
        <end position="2301"/>
    </location>
</feature>
<feature type="transmembrane region" description="Helical" evidence="11">
    <location>
        <begin position="1796"/>
        <end position="1827"/>
    </location>
</feature>
<dbReference type="InterPro" id="IPR036640">
    <property type="entry name" value="ABC1_TM_sf"/>
</dbReference>
<comment type="caution">
    <text evidence="17">The sequence shown here is derived from an EMBL/GenBank/DDBJ whole genome shotgun (WGS) entry which is preliminary data.</text>
</comment>
<dbReference type="GO" id="GO:0032012">
    <property type="term" value="P:regulation of ARF protein signal transduction"/>
    <property type="evidence" value="ECO:0007669"/>
    <property type="project" value="InterPro"/>
</dbReference>
<dbReference type="GO" id="GO:0015421">
    <property type="term" value="F:ABC-type oligopeptide transporter activity"/>
    <property type="evidence" value="ECO:0007669"/>
    <property type="project" value="TreeGrafter"/>
</dbReference>
<evidence type="ECO:0000256" key="10">
    <source>
        <dbReference type="SAM" id="MobiDB-lite"/>
    </source>
</evidence>
<feature type="transmembrane region" description="Helical" evidence="11">
    <location>
        <begin position="2161"/>
        <end position="2183"/>
    </location>
</feature>
<feature type="domain" description="SEC7" evidence="12">
    <location>
        <begin position="2929"/>
        <end position="3133"/>
    </location>
</feature>
<evidence type="ECO:0000256" key="3">
    <source>
        <dbReference type="ARBA" id="ARBA00022448"/>
    </source>
</evidence>
<feature type="transmembrane region" description="Helical" evidence="11">
    <location>
        <begin position="2076"/>
        <end position="2095"/>
    </location>
</feature>
<feature type="transmembrane region" description="Helical" evidence="11">
    <location>
        <begin position="1898"/>
        <end position="1925"/>
    </location>
</feature>
<feature type="transmembrane region" description="Helical" evidence="11">
    <location>
        <begin position="901"/>
        <end position="931"/>
    </location>
</feature>
<dbReference type="InterPro" id="IPR000547">
    <property type="entry name" value="Clathrin_H-chain/VPS_repeat"/>
</dbReference>
<keyword evidence="3" id="KW-0813">Transport</keyword>
<dbReference type="InterPro" id="IPR001898">
    <property type="entry name" value="SLC13A/DASS"/>
</dbReference>
<dbReference type="Gene3D" id="1.20.1560.10">
    <property type="entry name" value="ABC transporter type 1, transmembrane domain"/>
    <property type="match status" value="1"/>
</dbReference>
<evidence type="ECO:0000256" key="9">
    <source>
        <dbReference type="PROSITE-ProRule" id="PRU01006"/>
    </source>
</evidence>
<dbReference type="InterPro" id="IPR004680">
    <property type="entry name" value="Cit_transptr-like_dom"/>
</dbReference>
<evidence type="ECO:0000259" key="12">
    <source>
        <dbReference type="PROSITE" id="PS50190"/>
    </source>
</evidence>
<evidence type="ECO:0000256" key="4">
    <source>
        <dbReference type="ARBA" id="ARBA00022692"/>
    </source>
</evidence>
<gene>
    <name evidence="17" type="ORF">TASIC1_0008002600</name>
</gene>
<feature type="transmembrane region" description="Helical" evidence="11">
    <location>
        <begin position="124"/>
        <end position="145"/>
    </location>
</feature>
<dbReference type="GO" id="GO:0016192">
    <property type="term" value="P:vesicle-mediated transport"/>
    <property type="evidence" value="ECO:0007669"/>
    <property type="project" value="InterPro"/>
</dbReference>
<evidence type="ECO:0000256" key="11">
    <source>
        <dbReference type="SAM" id="Phobius"/>
    </source>
</evidence>
<dbReference type="PROSITE" id="PS00211">
    <property type="entry name" value="ABC_TRANSPORTER_1"/>
    <property type="match status" value="2"/>
</dbReference>
<feature type="transmembrane region" description="Helical" evidence="11">
    <location>
        <begin position="770"/>
        <end position="796"/>
    </location>
</feature>
<dbReference type="GO" id="GO:0016887">
    <property type="term" value="F:ATP hydrolysis activity"/>
    <property type="evidence" value="ECO:0007669"/>
    <property type="project" value="InterPro"/>
</dbReference>
<feature type="compositionally biased region" description="Polar residues" evidence="10">
    <location>
        <begin position="2708"/>
        <end position="2719"/>
    </location>
</feature>
<dbReference type="InterPro" id="IPR003439">
    <property type="entry name" value="ABC_transporter-like_ATP-bd"/>
</dbReference>
<dbReference type="GO" id="GO:0090374">
    <property type="term" value="P:oligopeptide export from mitochondrion"/>
    <property type="evidence" value="ECO:0007669"/>
    <property type="project" value="TreeGrafter"/>
</dbReference>
<dbReference type="InterPro" id="IPR011527">
    <property type="entry name" value="ABC1_TM_dom"/>
</dbReference>
<evidence type="ECO:0000259" key="16">
    <source>
        <dbReference type="PROSITE" id="PS51382"/>
    </source>
</evidence>
<evidence type="ECO:0000256" key="7">
    <source>
        <dbReference type="ARBA" id="ARBA00022989"/>
    </source>
</evidence>
<feature type="transmembrane region" description="Helical" evidence="11">
    <location>
        <begin position="1002"/>
        <end position="1022"/>
    </location>
</feature>
<feature type="domain" description="SPX" evidence="16">
    <location>
        <begin position="1402"/>
        <end position="1646"/>
    </location>
</feature>
<feature type="compositionally biased region" description="Acidic residues" evidence="10">
    <location>
        <begin position="1528"/>
        <end position="1539"/>
    </location>
</feature>
<dbReference type="NCBIfam" id="TIGR00785">
    <property type="entry name" value="dass"/>
    <property type="match status" value="1"/>
</dbReference>
<dbReference type="PROSITE" id="PS50190">
    <property type="entry name" value="SEC7"/>
    <property type="match status" value="1"/>
</dbReference>
<feature type="transmembrane region" description="Helical" evidence="11">
    <location>
        <begin position="2116"/>
        <end position="2149"/>
    </location>
</feature>
<reference evidence="17 18" key="1">
    <citation type="submission" date="2020-07" db="EMBL/GenBank/DDBJ databases">
        <title>Trichoderma asperellum IC-1 whole genome shotgun sequence.</title>
        <authorList>
            <person name="Kanamasa S."/>
            <person name="Takahashi H."/>
        </authorList>
    </citation>
    <scope>NUCLEOTIDE SEQUENCE [LARGE SCALE GENOMIC DNA]</scope>
    <source>
        <strain evidence="17 18">IC-1</strain>
    </source>
</reference>
<feature type="transmembrane region" description="Helical" evidence="11">
    <location>
        <begin position="64"/>
        <end position="88"/>
    </location>
</feature>
<dbReference type="Gene3D" id="3.40.50.300">
    <property type="entry name" value="P-loop containing nucleotide triphosphate hydrolases"/>
    <property type="match status" value="2"/>
</dbReference>
<sequence length="3290" mass="359663">MGTQEDAASLHAATEAAMASQDGSEAAESVSNNKKEQSKVGTFFSDFFTYFQLLVYANPTWLDIVLLTVGTVSAAAAGVPFPLMGILFGQLVDDLNTASCDAKSPSADEASQIQHSIDDKVLELTYIGIASFVLIYIYIVCWSIFSRRLEARIRDRYFQALLQQDATFYDKRQAGELSSRLNADVQAVQSGTSEKVGICIACTSFFLTAYVVAFIKNWRLAAILLSLIPAFFLMAGLGSAFTAKYTGAMSDAIGSASSIAQETLSNIAVVQAFGAGSRLEAKFSSHVMTAQKRGIKKAFAAAVQAGTLYFIAYAANALSFWQGSHQIVNTIANPNGVSVGEIYTVIFLLVDACVVFGSIAPLLPLLGGASTAFLKLRQDIETPATINSRSTSGLKLPDSAAASISFRNVSFAYTSRPDHLVLKNVSFDCPAGKYTAIVGLSGSGKSTVAGLTTRIYDPQGGKVLLDGHDLKDINVKSLRSFISLVQQEPSLLDRSILENIALGLFNSPWQKHQKFQSIILGNGLAEVAEKVRDGQDLTTVAQAYSPDMAELVEMICQSAALADASTFIHKLEYGYGTLVGTAGKLVSGGQRQRLAFARALIRDPKILLLDEATASLDSASEQRIQTAVESISKGRTIIAIAHRLSTIKNADNIIVMNNGEIIEQGTHLELMALDGSYAGMVRLQNLASKEQDDTPSLSSTAKGETEIILSEKESSLSETAALREDVPGAALETEQEPSQIAAEGEDKALDADMSAWKIIKMFGLMLRPHLLMLLLAVFSAVIVGGTFSSAGVIFGNTVSKVSPCNSTHQILWAGKFFGGLFFMLAVVELFAYTGSWFGFGYVAEKLLYNIRVLTFRSLYEQELDWHQSEGRSPASLLSIVTADAAAVGGFSGSIMGTMFSIVVNFFVAIILSHIIAWKIAIVCLVTVPILLGSGIMQVRSLSRFERKHAGAFSNALGITVEAVTSYKTVSSLAIEDEILHTYRRALKAPQKEMALSSAYTNFWLAIANSIGNLIYAFAYWWGSTRITKGEYSQAQFFIILMAMLVSAQLWGQMFTLAPEVSRSRAAASRILSLINLGSAKRLGVTETEFGNMSRGEKDVEAASNAISSQGIKPSRGGVTVTFRDVSFAYPARPHIQILKNTSFTIPAGQFCGLVGPSGAGKSTIMSLVQRMYRPTSGTVEIDGVDICAREGVDFRHDIAVVPQDCALFDGTVKFNVGLGAVPGHEATDSEIEEACKLANIHDTIVALPNGYDTECGPNGSRLSGGQRQRLAIARALVRKPRLLLLDESTSALDAESERALQEGLEQAARGITVIAITHRLHTVRKADVIFVVEGGNVVDKGRHEELVERNLKPPVRPHDSDNSYELSDYKEIAGRKATEDRERRRQEKRALKRHWLETRDEMKFSHSIQFNAVPDWSSHYIAYSNLKKLIYQLEKTAHQARAGDAESRPLISAEEPEEVFSKSLGVELEKICSFYSLKEGELLEEVSQLLHDVGEGPSLETSTTLRPTRSETHSTHARPTSLHSRGSDDDDSATDDDETTGLTRRKGSSRYGRRKTASSIPDMGASSEFGRSRRYSTTIDDYGDQSFLFGSTLYSSAIMLKKRIVALYVQLCELKSYAQLNKTGFSKVLKKFDKILDKELRSSYISTYVDTAYPFKPETKKILEENIAKMEAAYADVVTGGDEELARKDLRSHLREHVVWERNTVWRDLIGIERRGEAARIGQTLLGQDSGITPKRLQGDDEIIPAETQIKTPIGRIVLPSWLSNSSVLALFISVAAFFLLLFIPILQNPEQQNCLALLVFVSLLWATETIPLFVTSLLIPFLAVVLRVVREEDPTKPQKRLTSKEATSAIFSAMWSPVIMLLLGGFTLAAALSKCKIDKRLATLILSKAGTQPRTVLIANMFVAAFASMLISNVAAPVLCFSIIEPMLRTLPSDSNMSKAVIIGIALASNIGGMLSPIASPQNVVAMGIMQPEPTWLQWFFIVIPVGIVSIVLIWLLLLVTFQPGKGTSIAPIRPLKEKFTGGQWFVSIVTIITIVLWCTSHTLESVFGDMGVVAIIPIVLFFGIGILTKEDFNNFPWTIIILAAGGLSLGKAVRSSGLLHTLAEIVSREVEGMSLYGVLVVFSSLILVIATFISHTVAALIFLPLVYDVGVAMDQPHPNLLVMGGVLMCSAAMGLPTSGFPNMTAIMKEDATGQRYLSVKHFISRGVPSSLLTLVVVVTLGYGIMEVAELADAMLSAFTARPIIELRQRDKSKIETILAYGDRILVGLNNGALRVYRLNELPANGASTPPHTANATPPQNGDHPPADSAAKPTDLLREVERFSTRAIEQLAIIKEANTIVSLSNYHVSLHDLQSYDIIETLSRTKNASCFAITSNIVRDPDTGVPEIISRLAVAVKRRLLLWNWHESELSNDVSEVVLSESIRSITWASATKIVCGMNGGYVIVDAVTQEVEDIVSPGAVGVSGQGSRFGAVSSAGMGYMGLGSYMPKPLAAKLADGEMLLAKDINTLFVNDEGKALEKRQIPWQSAPESIGYSYPYIVALQPPSKGSLEVRNPDTLSLMQTIQLPGAAQLHFPPPTSSLAHAGKGFHISSDRCVWKMGATDYDAQIGELIEAGRFDEAISVLQMLEDALLKNKKETLREVKMLKAEGLFKQKKFRQSMDLMNEDDVHAPPERVLRMYPPLIAGELSRWANYQETQENADSKVKKSNGTRPNSPEITTSEHAESPTVGGFVKYFKGTQKKPTDVASVISTKKDGETEDSDNAKEAPVSEDKPLSGKELIKAVLELNSYLAGTRARLQRVIDPVTGKLKPRVDQPSSTAEAEDRLLKITPDESDKEREQKLRETFRLVDTTLFRAYMFSQPSLAGSLFRIPNFCDPDVVNEKLLEHDRYTELIDFFHGKKLHKSALELLHKFGATPKPNEAAPTLHGPDRTIQYLKSLPPSEIDLILEHAEWTLKANPEYAMEIFTGDTENAETLPAEKVLPYLRDLDPKLERQYLEHIIMELDDTTADFHNRLVELYVSSLSNSERGHDWDDLEERFVKFLRESRQVYSLTKAFALIPKDDPAFYEAQAVVLSNMGQHRQSLEIYVFKMKDYVKAEEYVAMAPYRSQAPSTTPSDDPDESASSVYHTLLSLYLQPPPPHKPNLEPALDLLSKHGSRLPATSTLGLIPDDLPVGSLEAYFRGRIRAANSLVNESRIMAGLRKAEGISVAAELQLGDGKPGAQGGRNRHVVIHDERHCVVCHKKLAGGMRMGGSVVAVLTDNTVVHYGCLSKATGAKANGSRRPSWSRGF</sequence>
<dbReference type="CDD" id="cd18577">
    <property type="entry name" value="ABC_6TM_Pgp_ABCB1_D1_like"/>
    <property type="match status" value="1"/>
</dbReference>
<feature type="transmembrane region" description="Helical" evidence="11">
    <location>
        <begin position="196"/>
        <end position="215"/>
    </location>
</feature>
<dbReference type="GO" id="GO:0006886">
    <property type="term" value="P:intracellular protein transport"/>
    <property type="evidence" value="ECO:0007669"/>
    <property type="project" value="UniProtKB-UniRule"/>
</dbReference>
<evidence type="ECO:0000256" key="5">
    <source>
        <dbReference type="ARBA" id="ARBA00022741"/>
    </source>
</evidence>
<dbReference type="FunFam" id="1.20.1560.10:FF:000057">
    <property type="entry name" value="ABC multidrug transporter SitT"/>
    <property type="match status" value="1"/>
</dbReference>
<dbReference type="InterPro" id="IPR027417">
    <property type="entry name" value="P-loop_NTPase"/>
</dbReference>
<dbReference type="PROSITE" id="PS50893">
    <property type="entry name" value="ABC_TRANSPORTER_2"/>
    <property type="match status" value="2"/>
</dbReference>
<dbReference type="Pfam" id="PF10366">
    <property type="entry name" value="Vps39_1"/>
    <property type="match status" value="1"/>
</dbReference>
<protein>
    <submittedName>
        <fullName evidence="17">ABC transporter 1</fullName>
    </submittedName>
</protein>
<feature type="transmembrane region" description="Helical" evidence="11">
    <location>
        <begin position="2048"/>
        <end position="2070"/>
    </location>
</feature>
<evidence type="ECO:0000259" key="13">
    <source>
        <dbReference type="PROSITE" id="PS50219"/>
    </source>
</evidence>
<evidence type="ECO:0000256" key="8">
    <source>
        <dbReference type="ARBA" id="ARBA00023136"/>
    </source>
</evidence>
<feature type="transmembrane region" description="Helical" evidence="11">
    <location>
        <begin position="2023"/>
        <end position="2041"/>
    </location>
</feature>
<dbReference type="CDD" id="cd14478">
    <property type="entry name" value="SPX_PHO87_PHO90_like"/>
    <property type="match status" value="1"/>
</dbReference>
<evidence type="ECO:0000256" key="2">
    <source>
        <dbReference type="ARBA" id="ARBA00007577"/>
    </source>
</evidence>
<feature type="transmembrane region" description="Helical" evidence="11">
    <location>
        <begin position="1034"/>
        <end position="1054"/>
    </location>
</feature>
<dbReference type="InterPro" id="IPR000904">
    <property type="entry name" value="Sec7_dom"/>
</dbReference>
<feature type="transmembrane region" description="Helical" evidence="11">
    <location>
        <begin position="1937"/>
        <end position="1956"/>
    </location>
</feature>
<evidence type="ECO:0000256" key="1">
    <source>
        <dbReference type="ARBA" id="ARBA00004141"/>
    </source>
</evidence>
<dbReference type="EMBL" id="BLZH01000008">
    <property type="protein sequence ID" value="GFP57185.1"/>
    <property type="molecule type" value="Genomic_DNA"/>
</dbReference>
<accession>A0A6V8QYC9</accession>
<feature type="transmembrane region" description="Helical" evidence="11">
    <location>
        <begin position="1762"/>
        <end position="1784"/>
    </location>
</feature>
<keyword evidence="7 11" id="KW-1133">Transmembrane helix</keyword>
<dbReference type="PROSITE" id="PS50929">
    <property type="entry name" value="ABC_TM1F"/>
    <property type="match status" value="2"/>
</dbReference>
<feature type="compositionally biased region" description="Basic residues" evidence="10">
    <location>
        <begin position="1543"/>
        <end position="1556"/>
    </location>
</feature>
<organism evidence="17 18">
    <name type="scientific">Trichoderma asperellum</name>
    <name type="common">Filamentous fungus</name>
    <dbReference type="NCBI Taxonomy" id="101201"/>
    <lineage>
        <taxon>Eukaryota</taxon>
        <taxon>Fungi</taxon>
        <taxon>Dikarya</taxon>
        <taxon>Ascomycota</taxon>
        <taxon>Pezizomycotina</taxon>
        <taxon>Sordariomycetes</taxon>
        <taxon>Hypocreomycetidae</taxon>
        <taxon>Hypocreales</taxon>
        <taxon>Hypocreaceae</taxon>
        <taxon>Trichoderma</taxon>
    </lineage>
</organism>
<dbReference type="PROSITE" id="PS50236">
    <property type="entry name" value="CHCR"/>
    <property type="match status" value="1"/>
</dbReference>
<dbReference type="CDD" id="cd18578">
    <property type="entry name" value="ABC_6TM_Pgp_ABCB1_D2_like"/>
    <property type="match status" value="1"/>
</dbReference>
<dbReference type="CDD" id="cd01115">
    <property type="entry name" value="SLC13_permease"/>
    <property type="match status" value="1"/>
</dbReference>
<keyword evidence="4 11" id="KW-0812">Transmembrane</keyword>
<dbReference type="OrthoDB" id="10260443at2759"/>
<evidence type="ECO:0000259" key="14">
    <source>
        <dbReference type="PROSITE" id="PS50893"/>
    </source>
</evidence>
<feature type="transmembrane region" description="Helical" evidence="11">
    <location>
        <begin position="298"/>
        <end position="322"/>
    </location>
</feature>
<feature type="repeat" description="CHCR" evidence="9">
    <location>
        <begin position="2969"/>
        <end position="3139"/>
    </location>
</feature>
<feature type="domain" description="ABC transporter" evidence="14">
    <location>
        <begin position="404"/>
        <end position="683"/>
    </location>
</feature>
<name>A0A6V8QYC9_TRIAP</name>
<dbReference type="SMART" id="SM00382">
    <property type="entry name" value="AAA"/>
    <property type="match status" value="2"/>
</dbReference>
<feature type="domain" description="ABC transmembrane type-1" evidence="15">
    <location>
        <begin position="69"/>
        <end position="368"/>
    </location>
</feature>
<evidence type="ECO:0000313" key="18">
    <source>
        <dbReference type="Proteomes" id="UP000517252"/>
    </source>
</evidence>
<feature type="transmembrane region" description="Helical" evidence="11">
    <location>
        <begin position="2204"/>
        <end position="2227"/>
    </location>
</feature>
<dbReference type="GO" id="GO:0005524">
    <property type="term" value="F:ATP binding"/>
    <property type="evidence" value="ECO:0007669"/>
    <property type="project" value="UniProtKB-KW"/>
</dbReference>
<feature type="transmembrane region" description="Helical" evidence="11">
    <location>
        <begin position="1847"/>
        <end position="1873"/>
    </location>
</feature>
<evidence type="ECO:0000259" key="15">
    <source>
        <dbReference type="PROSITE" id="PS50929"/>
    </source>
</evidence>
<dbReference type="InterPro" id="IPR003593">
    <property type="entry name" value="AAA+_ATPase"/>
</dbReference>
<keyword evidence="8 11" id="KW-0472">Membrane</keyword>
<dbReference type="InterPro" id="IPR019452">
    <property type="entry name" value="VPS39/TGF_beta_rcpt-assoc_1"/>
</dbReference>
<dbReference type="Pfam" id="PF00005">
    <property type="entry name" value="ABC_tran"/>
    <property type="match status" value="2"/>
</dbReference>
<feature type="region of interest" description="Disordered" evidence="10">
    <location>
        <begin position="1494"/>
        <end position="1567"/>
    </location>
</feature>
<dbReference type="SUPFAM" id="SSF90123">
    <property type="entry name" value="ABC transporter transmembrane region"/>
    <property type="match status" value="2"/>
</dbReference>